<accession>A0A6N3FMK4</accession>
<dbReference type="EMBL" id="CACRUO010000065">
    <property type="protein sequence ID" value="VYU53240.1"/>
    <property type="molecule type" value="Genomic_DNA"/>
</dbReference>
<evidence type="ECO:0008006" key="2">
    <source>
        <dbReference type="Google" id="ProtNLM"/>
    </source>
</evidence>
<dbReference type="AlphaFoldDB" id="A0A6N3FMK4"/>
<gene>
    <name evidence="1" type="ORF">SSLFYP27_02556</name>
</gene>
<dbReference type="Pfam" id="PF14281">
    <property type="entry name" value="PDDEXK_4"/>
    <property type="match status" value="1"/>
</dbReference>
<name>A0A6N3FMK4_STASI</name>
<sequence length="404" mass="47361">MNNDEQALMEFLKDIDSLKEIEKYSNQFNLFEILGVVNTEIRHSNMLAWLLNPNEIHGLDDAFIKSLIRAYIECSESKKDQQTIFKLLLNDFDDAKVLREWNNIDLLVVSEQNQTLIVIENKIRSKESKHQLKKYQDKVEQSYSGYEKLFIFLTPHGEEASNVEVWSNISYNQIIECIDETMVNKKAMMHPQAVDFIEQYIDILRRHIVGDEALEKICGEIYAKHKRALDLIYEYKPDTLSEISKMLQTYIPEHENLILDQSSKGYIRFTTKNLERIMPKNNTEIPWTDSGRILLFEIKNNSHFTGVTLLIGPGENEVRTDMLNIALQHSKVFKVFRKKLTRKHHTIYSKNFYTHSNEGVMSHEEVLEKVKQAFDKFLKSDLNKLEEKLIEGYMNNEKATVDNV</sequence>
<proteinExistence type="predicted"/>
<reference evidence="1" key="1">
    <citation type="submission" date="2019-11" db="EMBL/GenBank/DDBJ databases">
        <authorList>
            <person name="Feng L."/>
        </authorList>
    </citation>
    <scope>NUCLEOTIDE SEQUENCE</scope>
    <source>
        <strain evidence="1">SsimulansLFYP27</strain>
    </source>
</reference>
<evidence type="ECO:0000313" key="1">
    <source>
        <dbReference type="EMBL" id="VYU53240.1"/>
    </source>
</evidence>
<protein>
    <recommendedName>
        <fullName evidence="2">PD-(D/E)XK nuclease superfamily protein</fullName>
    </recommendedName>
</protein>
<dbReference type="InterPro" id="IPR029470">
    <property type="entry name" value="PDDEXK_4"/>
</dbReference>
<dbReference type="RefSeq" id="WP_002480266.1">
    <property type="nucleotide sequence ID" value="NZ_CACRUO010000065.1"/>
</dbReference>
<organism evidence="1">
    <name type="scientific">Staphylococcus simulans</name>
    <dbReference type="NCBI Taxonomy" id="1286"/>
    <lineage>
        <taxon>Bacteria</taxon>
        <taxon>Bacillati</taxon>
        <taxon>Bacillota</taxon>
        <taxon>Bacilli</taxon>
        <taxon>Bacillales</taxon>
        <taxon>Staphylococcaceae</taxon>
        <taxon>Staphylococcus</taxon>
    </lineage>
</organism>